<dbReference type="InterPro" id="IPR033992">
    <property type="entry name" value="NKR-like_CTLD"/>
</dbReference>
<keyword evidence="6 9" id="KW-0472">Membrane</keyword>
<dbReference type="Proteomes" id="UP001108280">
    <property type="component" value="Chromosome 8"/>
</dbReference>
<sequence>MSNERVTYAELNVAKHPRKQQRKPRGTRSSISATEQEITYAEFSFQNACQEHPPVCRDRCCKGFPFPPEKLITGILGIIDLALLVAVVVIRTVATPYPEANSQNSSSVTSTQKDLNNNLSSAHTCSHCPKEWISYAHNCYYIGAEKKTWNDSVESCVSKNSNLLHIDSEEEQEFLKLFSLVSWTGVFRESRNQLWIWKKDSTFKPKITEPSQDEHNCVMLSSSGFTADNCTALHAYLFIDQCFTQSSSENLLFASDENKYRDPQLDTVQKSAQHLPPDSRQGVTHLLRTEGGSGPRGAAKETQGHSQLHFSNPAGNQLMEFSLQNTSHSHLEINRHWHCRNILSPPEKLIAGILGIIWFALLVTLVITTSIVSPYIEPKGEIQTFLFTSQKGTHYLLSSAHSCGHWPKEWVSYSHSCYYIGVDKKTWNDSLVSCISKNSSLLYIDSEEEQEFLKLFSLVSWTGVFRENRNQLWIWKKDSTFKPRITEPSQDEHNCVVLSSSGFTADNCRALHAYLCKHKLTN</sequence>
<keyword evidence="2 9" id="KW-0812">Transmembrane</keyword>
<dbReference type="OrthoDB" id="10059571at2759"/>
<evidence type="ECO:0000256" key="8">
    <source>
        <dbReference type="SAM" id="MobiDB-lite"/>
    </source>
</evidence>
<dbReference type="PANTHER" id="PTHR22800">
    <property type="entry name" value="C-TYPE LECTIN PROTEINS"/>
    <property type="match status" value="1"/>
</dbReference>
<dbReference type="InterPro" id="IPR016186">
    <property type="entry name" value="C-type_lectin-like/link_sf"/>
</dbReference>
<proteinExistence type="predicted"/>
<dbReference type="RefSeq" id="XP_035304622.1">
    <property type="nucleotide sequence ID" value="XM_035448731.1"/>
</dbReference>
<keyword evidence="3" id="KW-0430">Lectin</keyword>
<dbReference type="PROSITE" id="PS50041">
    <property type="entry name" value="C_TYPE_LECTIN_2"/>
    <property type="match status" value="2"/>
</dbReference>
<dbReference type="PANTHER" id="PTHR22800:SF242">
    <property type="entry name" value="NKG2-A_NKG2-B TYPE II INTEGRAL MEMBRANE PROTEIN"/>
    <property type="match status" value="1"/>
</dbReference>
<evidence type="ECO:0000256" key="7">
    <source>
        <dbReference type="ARBA" id="ARBA00023180"/>
    </source>
</evidence>
<reference evidence="11" key="1">
    <citation type="journal article" date="2018" name="Biotechnol. Bioeng.">
        <title>A reference genome of the Chinese hamster based on a hybrid assembly strategy.</title>
        <authorList>
            <person name="Rupp O."/>
            <person name="MacDonald M.L."/>
            <person name="Li S."/>
            <person name="Dhiman H."/>
            <person name="Polson S."/>
            <person name="Griep S."/>
            <person name="Heffner K."/>
            <person name="Hernandez I."/>
            <person name="Brinkrolf K."/>
            <person name="Jadhav V."/>
            <person name="Samoudi M."/>
            <person name="Hao H."/>
            <person name="Kingham B."/>
            <person name="Goesmann A."/>
            <person name="Betenbaugh M.J."/>
            <person name="Lewis N.E."/>
            <person name="Borth N."/>
            <person name="Lee K.H."/>
        </authorList>
    </citation>
    <scope>NUCLEOTIDE SEQUENCE [LARGE SCALE GENOMIC DNA]</scope>
    <source>
        <strain evidence="11">17A/GY</strain>
    </source>
</reference>
<evidence type="ECO:0000259" key="10">
    <source>
        <dbReference type="PROSITE" id="PS50041"/>
    </source>
</evidence>
<keyword evidence="7" id="KW-0325">Glycoprotein</keyword>
<dbReference type="Gene3D" id="3.10.100.10">
    <property type="entry name" value="Mannose-Binding Protein A, subunit A"/>
    <property type="match status" value="2"/>
</dbReference>
<keyword evidence="5 9" id="KW-1133">Transmembrane helix</keyword>
<keyword evidence="11" id="KW-1185">Reference proteome</keyword>
<feature type="region of interest" description="Disordered" evidence="8">
    <location>
        <begin position="11"/>
        <end position="32"/>
    </location>
</feature>
<feature type="domain" description="C-type lectin" evidence="10">
    <location>
        <begin position="135"/>
        <end position="237"/>
    </location>
</feature>
<evidence type="ECO:0000256" key="2">
    <source>
        <dbReference type="ARBA" id="ARBA00022692"/>
    </source>
</evidence>
<dbReference type="KEGG" id="cge:100774220"/>
<feature type="transmembrane region" description="Helical" evidence="9">
    <location>
        <begin position="349"/>
        <end position="372"/>
    </location>
</feature>
<dbReference type="GO" id="GO:0005886">
    <property type="term" value="C:plasma membrane"/>
    <property type="evidence" value="ECO:0007669"/>
    <property type="project" value="UniProtKB-SubCell"/>
</dbReference>
<keyword evidence="4" id="KW-0735">Signal-anchor</keyword>
<dbReference type="SMART" id="SM00034">
    <property type="entry name" value="CLECT"/>
    <property type="match status" value="2"/>
</dbReference>
<comment type="subcellular location">
    <subcellularLocation>
        <location evidence="1">Cell membrane</location>
        <topology evidence="1">Single-pass type II membrane protein</topology>
    </subcellularLocation>
</comment>
<reference evidence="12" key="3">
    <citation type="submission" date="2025-08" db="UniProtKB">
        <authorList>
            <consortium name="RefSeq"/>
        </authorList>
    </citation>
    <scope>IDENTIFICATION</scope>
    <source>
        <strain evidence="12">17A/GY</strain>
        <tissue evidence="12">Liver</tissue>
    </source>
</reference>
<dbReference type="Pfam" id="PF00059">
    <property type="entry name" value="Lectin_C"/>
    <property type="match status" value="2"/>
</dbReference>
<evidence type="ECO:0000313" key="12">
    <source>
        <dbReference type="RefSeq" id="XP_035304622.1"/>
    </source>
</evidence>
<feature type="transmembrane region" description="Helical" evidence="9">
    <location>
        <begin position="71"/>
        <end position="94"/>
    </location>
</feature>
<dbReference type="SUPFAM" id="SSF56436">
    <property type="entry name" value="C-type lectin-like"/>
    <property type="match status" value="2"/>
</dbReference>
<gene>
    <name evidence="12" type="primary">LOC100774220</name>
</gene>
<dbReference type="InterPro" id="IPR001304">
    <property type="entry name" value="C-type_lectin-like"/>
</dbReference>
<dbReference type="AlphaFoldDB" id="A0A9J7K172"/>
<evidence type="ECO:0000256" key="3">
    <source>
        <dbReference type="ARBA" id="ARBA00022734"/>
    </source>
</evidence>
<dbReference type="GeneID" id="100774220"/>
<feature type="domain" description="C-type lectin" evidence="10">
    <location>
        <begin position="413"/>
        <end position="517"/>
    </location>
</feature>
<evidence type="ECO:0000256" key="1">
    <source>
        <dbReference type="ARBA" id="ARBA00004401"/>
    </source>
</evidence>
<feature type="compositionally biased region" description="Basic residues" evidence="8">
    <location>
        <begin position="15"/>
        <end position="26"/>
    </location>
</feature>
<protein>
    <submittedName>
        <fullName evidence="12">Uncharacterized protein LOC100774220</fullName>
    </submittedName>
</protein>
<dbReference type="InterPro" id="IPR050919">
    <property type="entry name" value="NKG2/CD94_NK_receptors"/>
</dbReference>
<evidence type="ECO:0000256" key="9">
    <source>
        <dbReference type="SAM" id="Phobius"/>
    </source>
</evidence>
<accession>A0A9J7K172</accession>
<dbReference type="GO" id="GO:0045954">
    <property type="term" value="P:positive regulation of natural killer cell mediated cytotoxicity"/>
    <property type="evidence" value="ECO:0007669"/>
    <property type="project" value="TreeGrafter"/>
</dbReference>
<dbReference type="CDD" id="cd03593">
    <property type="entry name" value="CLECT_NK_receptors_like"/>
    <property type="match status" value="2"/>
</dbReference>
<dbReference type="GO" id="GO:0030246">
    <property type="term" value="F:carbohydrate binding"/>
    <property type="evidence" value="ECO:0007669"/>
    <property type="project" value="UniProtKB-KW"/>
</dbReference>
<dbReference type="InterPro" id="IPR016187">
    <property type="entry name" value="CTDL_fold"/>
</dbReference>
<evidence type="ECO:0000313" key="11">
    <source>
        <dbReference type="Proteomes" id="UP001108280"/>
    </source>
</evidence>
<name>A0A9J7K172_CRIGR</name>
<evidence type="ECO:0000256" key="4">
    <source>
        <dbReference type="ARBA" id="ARBA00022968"/>
    </source>
</evidence>
<reference evidence="11" key="2">
    <citation type="journal article" date="2020" name="Biotechnol. Bioeng.">
        <title>Chromosome-scale scaffolds for the Chinese hamster reference genome assembly to facilitate the study of the CHO epigenome.</title>
        <authorList>
            <person name="Hilliard W."/>
            <person name="MacDonald M."/>
            <person name="Lee K.H."/>
        </authorList>
    </citation>
    <scope>NUCLEOTIDE SEQUENCE [LARGE SCALE GENOMIC DNA]</scope>
    <source>
        <strain evidence="11">17A/GY</strain>
    </source>
</reference>
<organism evidence="11 12">
    <name type="scientific">Cricetulus griseus</name>
    <name type="common">Chinese hamster</name>
    <name type="synonym">Cricetulus barabensis griseus</name>
    <dbReference type="NCBI Taxonomy" id="10029"/>
    <lineage>
        <taxon>Eukaryota</taxon>
        <taxon>Metazoa</taxon>
        <taxon>Chordata</taxon>
        <taxon>Craniata</taxon>
        <taxon>Vertebrata</taxon>
        <taxon>Euteleostomi</taxon>
        <taxon>Mammalia</taxon>
        <taxon>Eutheria</taxon>
        <taxon>Euarchontoglires</taxon>
        <taxon>Glires</taxon>
        <taxon>Rodentia</taxon>
        <taxon>Myomorpha</taxon>
        <taxon>Muroidea</taxon>
        <taxon>Cricetidae</taxon>
        <taxon>Cricetinae</taxon>
        <taxon>Cricetulus</taxon>
    </lineage>
</organism>
<evidence type="ECO:0000256" key="5">
    <source>
        <dbReference type="ARBA" id="ARBA00022989"/>
    </source>
</evidence>
<evidence type="ECO:0000256" key="6">
    <source>
        <dbReference type="ARBA" id="ARBA00023136"/>
    </source>
</evidence>
<dbReference type="GO" id="GO:0002223">
    <property type="term" value="P:stimulatory C-type lectin receptor signaling pathway"/>
    <property type="evidence" value="ECO:0007669"/>
    <property type="project" value="TreeGrafter"/>
</dbReference>